<proteinExistence type="predicted"/>
<name>E8M4Z3_PHOS4</name>
<protein>
    <submittedName>
        <fullName evidence="1">Uncharacterized protein</fullName>
    </submittedName>
</protein>
<dbReference type="AlphaFoldDB" id="E8M4Z3"/>
<sequence>MPVCWSNNGDMPPIFQAKVAKMSFERCTVSVNSFACFIFWYNDWLAFITRAISKLSANEKDIQ</sequence>
<evidence type="ECO:0000313" key="1">
    <source>
        <dbReference type="EMBL" id="EGA70844.1"/>
    </source>
</evidence>
<organism evidence="1 2">
    <name type="scientific">Vibrio sinaloensis DSM 21326</name>
    <dbReference type="NCBI Taxonomy" id="945550"/>
    <lineage>
        <taxon>Bacteria</taxon>
        <taxon>Pseudomonadati</taxon>
        <taxon>Pseudomonadota</taxon>
        <taxon>Gammaproteobacteria</taxon>
        <taxon>Vibrionales</taxon>
        <taxon>Vibrionaceae</taxon>
        <taxon>Vibrio</taxon>
        <taxon>Vibrio oreintalis group</taxon>
    </lineage>
</organism>
<reference evidence="1 2" key="1">
    <citation type="journal article" date="2012" name="Int. J. Syst. Evol. Microbiol.">
        <title>Vibrio caribbeanicus sp. nov., isolated from the marine sponge Scleritoderma cyanea.</title>
        <authorList>
            <person name="Hoffmann M."/>
            <person name="Monday S.R."/>
            <person name="Allard M.W."/>
            <person name="Strain E.A."/>
            <person name="Whittaker P."/>
            <person name="Naum M."/>
            <person name="McCarthy P.J."/>
            <person name="Lopez J.V."/>
            <person name="Fischer M."/>
            <person name="Brown E.W."/>
        </authorList>
    </citation>
    <scope>NUCLEOTIDE SEQUENCE [LARGE SCALE GENOMIC DNA]</scope>
    <source>
        <strain evidence="2">DSMZ 21326</strain>
    </source>
</reference>
<dbReference type="EMBL" id="AEVT01000053">
    <property type="protein sequence ID" value="EGA70844.1"/>
    <property type="molecule type" value="Genomic_DNA"/>
</dbReference>
<evidence type="ECO:0000313" key="2">
    <source>
        <dbReference type="Proteomes" id="UP000006228"/>
    </source>
</evidence>
<gene>
    <name evidence="1" type="ORF">VISI1226_16433</name>
</gene>
<comment type="caution">
    <text evidence="1">The sequence shown here is derived from an EMBL/GenBank/DDBJ whole genome shotgun (WGS) entry which is preliminary data.</text>
</comment>
<accession>E8M4Z3</accession>
<dbReference type="Proteomes" id="UP000006228">
    <property type="component" value="Unassembled WGS sequence"/>
</dbReference>